<dbReference type="Pfam" id="PF07849">
    <property type="entry name" value="DUF1641"/>
    <property type="match status" value="1"/>
</dbReference>
<sequence>MAEPISFIRKNIPTEEEIHQQKLDELKTLLTDNEDSLNKIMGIVGELNSMGVLEAAEKMILAKEEITKIALGQVTREPVTNLMNTVMGATGALMAADPEKTTTLVKSTVAGIESGSDFLKTDKQIRIRDLMKVMKDPDINRSLGFGIHFLKGMGQELKNQDK</sequence>
<reference evidence="1 2" key="1">
    <citation type="submission" date="2021-01" db="EMBL/GenBank/DDBJ databases">
        <title>FDA dAtabase for Regulatory Grade micrObial Sequences (FDA-ARGOS): Supporting development and validation of Infectious Disease Dx tests.</title>
        <authorList>
            <person name="Nelson B."/>
            <person name="Plummer A."/>
            <person name="Tallon L."/>
            <person name="Sadzewicz L."/>
            <person name="Zhao X."/>
            <person name="Boylan J."/>
            <person name="Ott S."/>
            <person name="Bowen H."/>
            <person name="Vavikolanu K."/>
            <person name="Mehta A."/>
            <person name="Aluvathingal J."/>
            <person name="Nadendla S."/>
            <person name="Myers T."/>
            <person name="Yan Y."/>
            <person name="Sichtig H."/>
        </authorList>
    </citation>
    <scope>NUCLEOTIDE SEQUENCE [LARGE SCALE GENOMIC DNA]</scope>
    <source>
        <strain evidence="1 2">FDAARGOS_1161</strain>
    </source>
</reference>
<dbReference type="InterPro" id="IPR012440">
    <property type="entry name" value="DUF1641"/>
</dbReference>
<accession>A0A974NNR7</accession>
<evidence type="ECO:0000313" key="1">
    <source>
        <dbReference type="EMBL" id="QQT01034.1"/>
    </source>
</evidence>
<dbReference type="KEGG" id="ppsr:I6J18_03775"/>
<dbReference type="Proteomes" id="UP000595254">
    <property type="component" value="Chromosome"/>
</dbReference>
<dbReference type="PANTHER" id="PTHR38433">
    <property type="match status" value="1"/>
</dbReference>
<dbReference type="PANTHER" id="PTHR38433:SF1">
    <property type="entry name" value="DUF1641 DOMAIN-CONTAINING PROTEIN"/>
    <property type="match status" value="1"/>
</dbReference>
<keyword evidence="2" id="KW-1185">Reference proteome</keyword>
<gene>
    <name evidence="1" type="ORF">I6J18_03775</name>
</gene>
<evidence type="ECO:0000313" key="2">
    <source>
        <dbReference type="Proteomes" id="UP000595254"/>
    </source>
</evidence>
<protein>
    <submittedName>
        <fullName evidence="1">DUF1641 domain-containing protein</fullName>
    </submittedName>
</protein>
<organism evidence="1 2">
    <name type="scientific">Peribacillus psychrosaccharolyticus</name>
    <name type="common">Bacillus psychrosaccharolyticus</name>
    <dbReference type="NCBI Taxonomy" id="1407"/>
    <lineage>
        <taxon>Bacteria</taxon>
        <taxon>Bacillati</taxon>
        <taxon>Bacillota</taxon>
        <taxon>Bacilli</taxon>
        <taxon>Bacillales</taxon>
        <taxon>Bacillaceae</taxon>
        <taxon>Peribacillus</taxon>
    </lineage>
</organism>
<dbReference type="AlphaFoldDB" id="A0A974NNR7"/>
<dbReference type="EMBL" id="CP068053">
    <property type="protein sequence ID" value="QQT01034.1"/>
    <property type="molecule type" value="Genomic_DNA"/>
</dbReference>
<proteinExistence type="predicted"/>
<name>A0A974NNR7_PERPY</name>
<dbReference type="RefSeq" id="WP_040373251.1">
    <property type="nucleotide sequence ID" value="NZ_CP068053.1"/>
</dbReference>